<evidence type="ECO:0000313" key="3">
    <source>
        <dbReference type="Proteomes" id="UP000735302"/>
    </source>
</evidence>
<proteinExistence type="predicted"/>
<name>A0AAV3ZV03_9GAST</name>
<dbReference type="Proteomes" id="UP000735302">
    <property type="component" value="Unassembled WGS sequence"/>
</dbReference>
<keyword evidence="1" id="KW-0472">Membrane</keyword>
<protein>
    <submittedName>
        <fullName evidence="2">Uncharacterized protein</fullName>
    </submittedName>
</protein>
<accession>A0AAV3ZV03</accession>
<feature type="non-terminal residue" evidence="2">
    <location>
        <position position="1"/>
    </location>
</feature>
<reference evidence="2 3" key="1">
    <citation type="journal article" date="2021" name="Elife">
        <title>Chloroplast acquisition without the gene transfer in kleptoplastic sea slugs, Plakobranchus ocellatus.</title>
        <authorList>
            <person name="Maeda T."/>
            <person name="Takahashi S."/>
            <person name="Yoshida T."/>
            <person name="Shimamura S."/>
            <person name="Takaki Y."/>
            <person name="Nagai Y."/>
            <person name="Toyoda A."/>
            <person name="Suzuki Y."/>
            <person name="Arimoto A."/>
            <person name="Ishii H."/>
            <person name="Satoh N."/>
            <person name="Nishiyama T."/>
            <person name="Hasebe M."/>
            <person name="Maruyama T."/>
            <person name="Minagawa J."/>
            <person name="Obokata J."/>
            <person name="Shigenobu S."/>
        </authorList>
    </citation>
    <scope>NUCLEOTIDE SEQUENCE [LARGE SCALE GENOMIC DNA]</scope>
</reference>
<dbReference type="EMBL" id="BLXT01002903">
    <property type="protein sequence ID" value="GFN98911.1"/>
    <property type="molecule type" value="Genomic_DNA"/>
</dbReference>
<organism evidence="2 3">
    <name type="scientific">Plakobranchus ocellatus</name>
    <dbReference type="NCBI Taxonomy" id="259542"/>
    <lineage>
        <taxon>Eukaryota</taxon>
        <taxon>Metazoa</taxon>
        <taxon>Spiralia</taxon>
        <taxon>Lophotrochozoa</taxon>
        <taxon>Mollusca</taxon>
        <taxon>Gastropoda</taxon>
        <taxon>Heterobranchia</taxon>
        <taxon>Euthyneura</taxon>
        <taxon>Panpulmonata</taxon>
        <taxon>Sacoglossa</taxon>
        <taxon>Placobranchoidea</taxon>
        <taxon>Plakobranchidae</taxon>
        <taxon>Plakobranchus</taxon>
    </lineage>
</organism>
<feature type="transmembrane region" description="Helical" evidence="1">
    <location>
        <begin position="21"/>
        <end position="43"/>
    </location>
</feature>
<evidence type="ECO:0000256" key="1">
    <source>
        <dbReference type="SAM" id="Phobius"/>
    </source>
</evidence>
<gene>
    <name evidence="2" type="ORF">PoB_002541700</name>
</gene>
<keyword evidence="3" id="KW-1185">Reference proteome</keyword>
<keyword evidence="1" id="KW-1133">Transmembrane helix</keyword>
<dbReference type="AlphaFoldDB" id="A0AAV3ZV03"/>
<comment type="caution">
    <text evidence="2">The sequence shown here is derived from an EMBL/GenBank/DDBJ whole genome shotgun (WGS) entry which is preliminary data.</text>
</comment>
<sequence length="60" mass="6422">IPGFVFRLMLTARVPNDVINMVVVVTAAPVLIVLSGVTGAALWHWGVNSSTSNIAWCNKN</sequence>
<evidence type="ECO:0000313" key="2">
    <source>
        <dbReference type="EMBL" id="GFN98911.1"/>
    </source>
</evidence>
<keyword evidence="1" id="KW-0812">Transmembrane</keyword>